<dbReference type="EC" id="2.7.11.1" evidence="17"/>
<evidence type="ECO:0000313" key="24">
    <source>
        <dbReference type="Proteomes" id="UP001279734"/>
    </source>
</evidence>
<evidence type="ECO:0000256" key="14">
    <source>
        <dbReference type="ARBA" id="ARBA00023180"/>
    </source>
</evidence>
<dbReference type="GO" id="GO:0004674">
    <property type="term" value="F:protein serine/threonine kinase activity"/>
    <property type="evidence" value="ECO:0007669"/>
    <property type="project" value="UniProtKB-KW"/>
</dbReference>
<dbReference type="FunFam" id="3.30.200.20:FF:000195">
    <property type="entry name" value="G-type lectin S-receptor-like serine/threonine-protein kinase"/>
    <property type="match status" value="1"/>
</dbReference>
<evidence type="ECO:0000256" key="11">
    <source>
        <dbReference type="ARBA" id="ARBA00023136"/>
    </source>
</evidence>
<dbReference type="InterPro" id="IPR001245">
    <property type="entry name" value="Ser-Thr/Tyr_kinase_cat_dom"/>
</dbReference>
<dbReference type="Proteomes" id="UP001279734">
    <property type="component" value="Unassembled WGS sequence"/>
</dbReference>
<keyword evidence="4 17" id="KW-0808">Transferase</keyword>
<evidence type="ECO:0000256" key="8">
    <source>
        <dbReference type="ARBA" id="ARBA00022777"/>
    </source>
</evidence>
<evidence type="ECO:0000256" key="1">
    <source>
        <dbReference type="ARBA" id="ARBA00004479"/>
    </source>
</evidence>
<evidence type="ECO:0000256" key="2">
    <source>
        <dbReference type="ARBA" id="ARBA00022527"/>
    </source>
</evidence>
<feature type="transmembrane region" description="Helical" evidence="18">
    <location>
        <begin position="440"/>
        <end position="460"/>
    </location>
</feature>
<keyword evidence="24" id="KW-1185">Reference proteome</keyword>
<dbReference type="PROSITE" id="PS50927">
    <property type="entry name" value="BULB_LECTIN"/>
    <property type="match status" value="1"/>
</dbReference>
<dbReference type="SMART" id="SM00220">
    <property type="entry name" value="S_TKc"/>
    <property type="match status" value="1"/>
</dbReference>
<evidence type="ECO:0000256" key="16">
    <source>
        <dbReference type="ARBA" id="ARBA00048679"/>
    </source>
</evidence>
<comment type="catalytic activity">
    <reaction evidence="16 17">
        <text>L-seryl-[protein] + ATP = O-phospho-L-seryl-[protein] + ADP + H(+)</text>
        <dbReference type="Rhea" id="RHEA:17989"/>
        <dbReference type="Rhea" id="RHEA-COMP:9863"/>
        <dbReference type="Rhea" id="RHEA-COMP:11604"/>
        <dbReference type="ChEBI" id="CHEBI:15378"/>
        <dbReference type="ChEBI" id="CHEBI:29999"/>
        <dbReference type="ChEBI" id="CHEBI:30616"/>
        <dbReference type="ChEBI" id="CHEBI:83421"/>
        <dbReference type="ChEBI" id="CHEBI:456216"/>
        <dbReference type="EC" id="2.7.11.1"/>
    </reaction>
</comment>
<dbReference type="PROSITE" id="PS00108">
    <property type="entry name" value="PROTEIN_KINASE_ST"/>
    <property type="match status" value="1"/>
</dbReference>
<dbReference type="EMBL" id="BSYO01000010">
    <property type="protein sequence ID" value="GMH10914.1"/>
    <property type="molecule type" value="Genomic_DNA"/>
</dbReference>
<evidence type="ECO:0000256" key="15">
    <source>
        <dbReference type="ARBA" id="ARBA00047899"/>
    </source>
</evidence>
<dbReference type="PROSITE" id="PS50011">
    <property type="entry name" value="PROTEIN_KINASE_DOM"/>
    <property type="match status" value="1"/>
</dbReference>
<dbReference type="FunFam" id="3.50.4.10:FF:000002">
    <property type="entry name" value="G-type lectin S-receptor-like serine/threonine-protein kinase"/>
    <property type="match status" value="1"/>
</dbReference>
<dbReference type="InterPro" id="IPR000719">
    <property type="entry name" value="Prot_kinase_dom"/>
</dbReference>
<keyword evidence="2 17" id="KW-0723">Serine/threonine-protein kinase</keyword>
<dbReference type="Gene3D" id="1.10.510.10">
    <property type="entry name" value="Transferase(Phosphotransferase) domain 1"/>
    <property type="match status" value="1"/>
</dbReference>
<evidence type="ECO:0000256" key="5">
    <source>
        <dbReference type="ARBA" id="ARBA00022692"/>
    </source>
</evidence>
<dbReference type="PANTHER" id="PTHR32444:SF235">
    <property type="entry name" value="OS01G0783900 PROTEIN"/>
    <property type="match status" value="1"/>
</dbReference>
<sequence length="820" mass="92317">MESRKLSVFPFISLMVTTAMTLSAAVDTINLTHPIRDGDTLVSSGGNFVLGFFQPQRSNCRYVGIWYKKVPLPTAVWVANRAVPLVDSTGVLKITKPGILVLVNGSGHLIWSTNSPRSASLQNPVAQLLDLGNLVVREESDENLDNVVWQSFDYPCDTHLPGMKLGWDLVTNFERYLTSWASSDDPSPGNYTYALDRHGYPQMLLMKGSTVQYRSGPWNGITFSGIPGLKPNPIYKFWFVFNKRETYYDYLLLNSSVISRRVLNPYGQMQRLLWNNHTQGWTLYLTAQSDNCDTYALCGAFGSCNIANSPACGCLKGFVPKSPKDWELGDWSDGCLRRTQLDCKIGDGFMKHSNIKLPDTRYSWFNTSMTLGECERACFLNCSCIAYSNLDVRRGGSGCLLWFGDLLDVREYPDFGQDLYVRMASSEIGKLGSGGKKTRIIVTPTILAAVFLSITVTLYFRKKWKKEGKTEFDPKGCSTSGNQKEEADLPLFDFTIIAEATNNFSDDNKVGEGGFGPVYRGVLNGSQIAVKRLSKDSAQGLDEFKNEVLCIARLQHRNLVTFLGCCIQADERMLIYEYMPNKSLDYYIFDKTRSMSLDWPKRFNIINGIARGLLYLHQDSRLLIVHRDLKAGNVLLDHEWNPKISDFGMARIFDGKGCEARTERVVGTYGYMSPEYATDGLFSLKSDVFSFGVLVLEIVSGRRNWRFSHPDHHHNLLGHAWRLYREGESLKLIDSSIDHSNYVDQILRSVHLGLLCVQQSQEDRLSMSAVVVMLSSDNELPPPKQPGFFIERYLEEVNSVSNKVESSSSNEMTITLVTGR</sequence>
<feature type="chain" id="PRO_5041969154" description="Receptor-like serine/threonine-protein kinase" evidence="19">
    <location>
        <begin position="26"/>
        <end position="820"/>
    </location>
</feature>
<dbReference type="CDD" id="cd01098">
    <property type="entry name" value="PAN_AP_plant"/>
    <property type="match status" value="1"/>
</dbReference>
<dbReference type="CDD" id="cd14066">
    <property type="entry name" value="STKc_IRAK"/>
    <property type="match status" value="1"/>
</dbReference>
<evidence type="ECO:0000259" key="22">
    <source>
        <dbReference type="PROSITE" id="PS50948"/>
    </source>
</evidence>
<evidence type="ECO:0000259" key="21">
    <source>
        <dbReference type="PROSITE" id="PS50927"/>
    </source>
</evidence>
<evidence type="ECO:0000256" key="10">
    <source>
        <dbReference type="ARBA" id="ARBA00022989"/>
    </source>
</evidence>
<dbReference type="Pfam" id="PF01453">
    <property type="entry name" value="B_lectin"/>
    <property type="match status" value="1"/>
</dbReference>
<dbReference type="PROSITE" id="PS50948">
    <property type="entry name" value="PAN"/>
    <property type="match status" value="1"/>
</dbReference>
<evidence type="ECO:0000256" key="19">
    <source>
        <dbReference type="SAM" id="SignalP"/>
    </source>
</evidence>
<evidence type="ECO:0000256" key="17">
    <source>
        <dbReference type="PIRNR" id="PIRNR000641"/>
    </source>
</evidence>
<dbReference type="Pfam" id="PF00954">
    <property type="entry name" value="S_locus_glycop"/>
    <property type="match status" value="1"/>
</dbReference>
<comment type="catalytic activity">
    <reaction evidence="15 17">
        <text>L-threonyl-[protein] + ATP = O-phospho-L-threonyl-[protein] + ADP + H(+)</text>
        <dbReference type="Rhea" id="RHEA:46608"/>
        <dbReference type="Rhea" id="RHEA-COMP:11060"/>
        <dbReference type="Rhea" id="RHEA-COMP:11605"/>
        <dbReference type="ChEBI" id="CHEBI:15378"/>
        <dbReference type="ChEBI" id="CHEBI:30013"/>
        <dbReference type="ChEBI" id="CHEBI:30616"/>
        <dbReference type="ChEBI" id="CHEBI:61977"/>
        <dbReference type="ChEBI" id="CHEBI:456216"/>
        <dbReference type="EC" id="2.7.11.1"/>
    </reaction>
</comment>
<keyword evidence="7 17" id="KW-0547">Nucleotide-binding</keyword>
<keyword evidence="10 18" id="KW-1133">Transmembrane helix</keyword>
<dbReference type="GO" id="GO:0005524">
    <property type="term" value="F:ATP binding"/>
    <property type="evidence" value="ECO:0007669"/>
    <property type="project" value="UniProtKB-KW"/>
</dbReference>
<dbReference type="InterPro" id="IPR000858">
    <property type="entry name" value="S_locus_glycoprot_dom"/>
</dbReference>
<keyword evidence="6 19" id="KW-0732">Signal</keyword>
<dbReference type="InterPro" id="IPR001480">
    <property type="entry name" value="Bulb-type_lectin_dom"/>
</dbReference>
<evidence type="ECO:0000256" key="13">
    <source>
        <dbReference type="ARBA" id="ARBA00023170"/>
    </source>
</evidence>
<dbReference type="PANTHER" id="PTHR32444">
    <property type="entry name" value="BULB-TYPE LECTIN DOMAIN-CONTAINING PROTEIN"/>
    <property type="match status" value="1"/>
</dbReference>
<dbReference type="InterPro" id="IPR003609">
    <property type="entry name" value="Pan_app"/>
</dbReference>
<organism evidence="23 24">
    <name type="scientific">Nepenthes gracilis</name>
    <name type="common">Slender pitcher plant</name>
    <dbReference type="NCBI Taxonomy" id="150966"/>
    <lineage>
        <taxon>Eukaryota</taxon>
        <taxon>Viridiplantae</taxon>
        <taxon>Streptophyta</taxon>
        <taxon>Embryophyta</taxon>
        <taxon>Tracheophyta</taxon>
        <taxon>Spermatophyta</taxon>
        <taxon>Magnoliopsida</taxon>
        <taxon>eudicotyledons</taxon>
        <taxon>Gunneridae</taxon>
        <taxon>Pentapetalae</taxon>
        <taxon>Caryophyllales</taxon>
        <taxon>Nepenthaceae</taxon>
        <taxon>Nepenthes</taxon>
    </lineage>
</organism>
<dbReference type="GO" id="GO:0048544">
    <property type="term" value="P:recognition of pollen"/>
    <property type="evidence" value="ECO:0007669"/>
    <property type="project" value="InterPro"/>
</dbReference>
<comment type="similarity">
    <text evidence="17">Belongs to the protein kinase superfamily. Ser/Thr protein kinase family.</text>
</comment>
<dbReference type="PIRSF" id="PIRSF000641">
    <property type="entry name" value="SRK"/>
    <property type="match status" value="1"/>
</dbReference>
<dbReference type="SUPFAM" id="SSF51110">
    <property type="entry name" value="alpha-D-mannose-specific plant lectins"/>
    <property type="match status" value="1"/>
</dbReference>
<dbReference type="InterPro" id="IPR011009">
    <property type="entry name" value="Kinase-like_dom_sf"/>
</dbReference>
<dbReference type="InterPro" id="IPR036426">
    <property type="entry name" value="Bulb-type_lectin_dom_sf"/>
</dbReference>
<feature type="signal peptide" evidence="19">
    <location>
        <begin position="1"/>
        <end position="25"/>
    </location>
</feature>
<proteinExistence type="inferred from homology"/>
<dbReference type="Gene3D" id="3.30.200.20">
    <property type="entry name" value="Phosphorylase Kinase, domain 1"/>
    <property type="match status" value="1"/>
</dbReference>
<comment type="subcellular location">
    <subcellularLocation>
        <location evidence="1">Membrane</location>
        <topology evidence="1">Single-pass type I membrane protein</topology>
    </subcellularLocation>
</comment>
<keyword evidence="14" id="KW-0325">Glycoprotein</keyword>
<feature type="domain" description="Protein kinase" evidence="20">
    <location>
        <begin position="504"/>
        <end position="788"/>
    </location>
</feature>
<dbReference type="SUPFAM" id="SSF56112">
    <property type="entry name" value="Protein kinase-like (PK-like)"/>
    <property type="match status" value="1"/>
</dbReference>
<dbReference type="AlphaFoldDB" id="A0AAD3SHU2"/>
<dbReference type="Gene3D" id="2.90.10.10">
    <property type="entry name" value="Bulb-type lectin domain"/>
    <property type="match status" value="1"/>
</dbReference>
<keyword evidence="5 18" id="KW-0812">Transmembrane</keyword>
<keyword evidence="13" id="KW-0675">Receptor</keyword>
<dbReference type="InterPro" id="IPR024171">
    <property type="entry name" value="SRK-like_kinase"/>
</dbReference>
<dbReference type="FunFam" id="2.90.10.10:FF:000004">
    <property type="entry name" value="G-type lectin S-receptor-like serine/threonine-protein kinase"/>
    <property type="match status" value="1"/>
</dbReference>
<keyword evidence="9 17" id="KW-0067">ATP-binding</keyword>
<evidence type="ECO:0000259" key="20">
    <source>
        <dbReference type="PROSITE" id="PS50011"/>
    </source>
</evidence>
<accession>A0AAD3SHU2</accession>
<dbReference type="InterPro" id="IPR021820">
    <property type="entry name" value="S-locus_recpt_kinase_C"/>
</dbReference>
<evidence type="ECO:0000256" key="9">
    <source>
        <dbReference type="ARBA" id="ARBA00022840"/>
    </source>
</evidence>
<evidence type="ECO:0000256" key="3">
    <source>
        <dbReference type="ARBA" id="ARBA00022553"/>
    </source>
</evidence>
<dbReference type="InterPro" id="IPR008271">
    <property type="entry name" value="Ser/Thr_kinase_AS"/>
</dbReference>
<dbReference type="Pfam" id="PF08276">
    <property type="entry name" value="PAN_2"/>
    <property type="match status" value="1"/>
</dbReference>
<evidence type="ECO:0000256" key="18">
    <source>
        <dbReference type="SAM" id="Phobius"/>
    </source>
</evidence>
<dbReference type="Pfam" id="PF11883">
    <property type="entry name" value="DUF3403"/>
    <property type="match status" value="1"/>
</dbReference>
<evidence type="ECO:0000256" key="4">
    <source>
        <dbReference type="ARBA" id="ARBA00022679"/>
    </source>
</evidence>
<evidence type="ECO:0000256" key="6">
    <source>
        <dbReference type="ARBA" id="ARBA00022729"/>
    </source>
</evidence>
<keyword evidence="11 18" id="KW-0472">Membrane</keyword>
<reference evidence="23" key="1">
    <citation type="submission" date="2023-05" db="EMBL/GenBank/DDBJ databases">
        <title>Nepenthes gracilis genome sequencing.</title>
        <authorList>
            <person name="Fukushima K."/>
        </authorList>
    </citation>
    <scope>NUCLEOTIDE SEQUENCE</scope>
    <source>
        <strain evidence="23">SING2019-196</strain>
    </source>
</reference>
<dbReference type="SMART" id="SM00108">
    <property type="entry name" value="B_lectin"/>
    <property type="match status" value="1"/>
</dbReference>
<comment type="caution">
    <text evidence="23">The sequence shown here is derived from an EMBL/GenBank/DDBJ whole genome shotgun (WGS) entry which is preliminary data.</text>
</comment>
<keyword evidence="12" id="KW-1015">Disulfide bond</keyword>
<evidence type="ECO:0000256" key="7">
    <source>
        <dbReference type="ARBA" id="ARBA00022741"/>
    </source>
</evidence>
<protein>
    <recommendedName>
        <fullName evidence="17">Receptor-like serine/threonine-protein kinase</fullName>
        <ecNumber evidence="17">2.7.11.1</ecNumber>
    </recommendedName>
</protein>
<feature type="domain" description="Apple" evidence="22">
    <location>
        <begin position="343"/>
        <end position="424"/>
    </location>
</feature>
<gene>
    <name evidence="23" type="ORF">Nepgr_012755</name>
</gene>
<dbReference type="Pfam" id="PF07714">
    <property type="entry name" value="PK_Tyr_Ser-Thr"/>
    <property type="match status" value="1"/>
</dbReference>
<keyword evidence="3" id="KW-0597">Phosphoprotein</keyword>
<evidence type="ECO:0000256" key="12">
    <source>
        <dbReference type="ARBA" id="ARBA00023157"/>
    </source>
</evidence>
<feature type="domain" description="Bulb-type lectin" evidence="21">
    <location>
        <begin position="26"/>
        <end position="149"/>
    </location>
</feature>
<dbReference type="FunFam" id="1.10.510.10:FF:000060">
    <property type="entry name" value="G-type lectin S-receptor-like serine/threonine-protein kinase"/>
    <property type="match status" value="1"/>
</dbReference>
<keyword evidence="8 17" id="KW-0418">Kinase</keyword>
<dbReference type="CDD" id="cd00028">
    <property type="entry name" value="B_lectin"/>
    <property type="match status" value="1"/>
</dbReference>
<evidence type="ECO:0000313" key="23">
    <source>
        <dbReference type="EMBL" id="GMH10914.1"/>
    </source>
</evidence>
<dbReference type="GO" id="GO:0016020">
    <property type="term" value="C:membrane"/>
    <property type="evidence" value="ECO:0007669"/>
    <property type="project" value="UniProtKB-SubCell"/>
</dbReference>
<dbReference type="SMART" id="SM00473">
    <property type="entry name" value="PAN_AP"/>
    <property type="match status" value="1"/>
</dbReference>
<name>A0AAD3SHU2_NEPGR</name>